<keyword evidence="2" id="KW-1133">Transmembrane helix</keyword>
<evidence type="ECO:0000313" key="4">
    <source>
        <dbReference type="Proteomes" id="UP001596067"/>
    </source>
</evidence>
<gene>
    <name evidence="3" type="ORF">ACFP0N_06815</name>
</gene>
<feature type="transmembrane region" description="Helical" evidence="2">
    <location>
        <begin position="98"/>
        <end position="123"/>
    </location>
</feature>
<dbReference type="RefSeq" id="WP_380233925.1">
    <property type="nucleotide sequence ID" value="NZ_JBHSOD010000005.1"/>
</dbReference>
<feature type="compositionally biased region" description="Low complexity" evidence="1">
    <location>
        <begin position="380"/>
        <end position="389"/>
    </location>
</feature>
<feature type="transmembrane region" description="Helical" evidence="2">
    <location>
        <begin position="307"/>
        <end position="326"/>
    </location>
</feature>
<feature type="non-terminal residue" evidence="3">
    <location>
        <position position="1"/>
    </location>
</feature>
<accession>A0ABW1ESF9</accession>
<feature type="transmembrane region" description="Helical" evidence="2">
    <location>
        <begin position="60"/>
        <end position="86"/>
    </location>
</feature>
<keyword evidence="2" id="KW-0812">Transmembrane</keyword>
<evidence type="ECO:0000256" key="2">
    <source>
        <dbReference type="SAM" id="Phobius"/>
    </source>
</evidence>
<feature type="transmembrane region" description="Helical" evidence="2">
    <location>
        <begin position="338"/>
        <end position="357"/>
    </location>
</feature>
<sequence length="402" mass="41059">RPTGPGGTTGPDDGRPTGPGGTTGPDDGRPTGPGGTTGPDDDGPTAPGGARLGAAPQVGFVLAAVAALVLALRAPAGLAVLGLALFGVLHNVLELRYVAGRFAAVLAGPLLRLLLVLVTGIALCRLVPPSLVPRTVAQAAEILLAYGLLAAACRSGLRGRPLLLAGSGAVLAGAAAGSLAFPAYHFVVLAHLHNVVPLLFLWEWSRRLVRGRALFLVLQCGWVLVVPAVLLSGVLDGVLAPGTGWTARLAVGYTPPAWLTPGVGLRFLAVFAFLQTMHYVVWVWFLPRYAPDATGAFERRVPALRGGRAWLLGGAVGGLLAVLFAADYAQGRTVYAALASYHAYLEFPVLLMLVLGLGEAPAAAVPLPTPTSLPAPTAPTAPTSLTSQAPPTPVPAPTEESP</sequence>
<evidence type="ECO:0000256" key="1">
    <source>
        <dbReference type="SAM" id="MobiDB-lite"/>
    </source>
</evidence>
<keyword evidence="2" id="KW-0472">Membrane</keyword>
<reference evidence="4" key="1">
    <citation type="journal article" date="2019" name="Int. J. Syst. Evol. Microbiol.">
        <title>The Global Catalogue of Microorganisms (GCM) 10K type strain sequencing project: providing services to taxonomists for standard genome sequencing and annotation.</title>
        <authorList>
            <consortium name="The Broad Institute Genomics Platform"/>
            <consortium name="The Broad Institute Genome Sequencing Center for Infectious Disease"/>
            <person name="Wu L."/>
            <person name="Ma J."/>
        </authorList>
    </citation>
    <scope>NUCLEOTIDE SEQUENCE [LARGE SCALE GENOMIC DNA]</scope>
    <source>
        <strain evidence="4">CGMCC 4.1469</strain>
    </source>
</reference>
<feature type="compositionally biased region" description="Pro residues" evidence="1">
    <location>
        <begin position="368"/>
        <end position="379"/>
    </location>
</feature>
<protein>
    <submittedName>
        <fullName evidence="3">Uncharacterized protein</fullName>
    </submittedName>
</protein>
<dbReference type="EMBL" id="JBHSOD010000005">
    <property type="protein sequence ID" value="MFC5884696.1"/>
    <property type="molecule type" value="Genomic_DNA"/>
</dbReference>
<evidence type="ECO:0000313" key="3">
    <source>
        <dbReference type="EMBL" id="MFC5884696.1"/>
    </source>
</evidence>
<name>A0ABW1ESF9_9ACTN</name>
<feature type="transmembrane region" description="Helical" evidence="2">
    <location>
        <begin position="214"/>
        <end position="235"/>
    </location>
</feature>
<keyword evidence="4" id="KW-1185">Reference proteome</keyword>
<feature type="transmembrane region" description="Helical" evidence="2">
    <location>
        <begin position="263"/>
        <end position="286"/>
    </location>
</feature>
<comment type="caution">
    <text evidence="3">The sequence shown here is derived from an EMBL/GenBank/DDBJ whole genome shotgun (WGS) entry which is preliminary data.</text>
</comment>
<feature type="region of interest" description="Disordered" evidence="1">
    <location>
        <begin position="368"/>
        <end position="402"/>
    </location>
</feature>
<organism evidence="3 4">
    <name type="scientific">Kitasatospora aburaviensis</name>
    <dbReference type="NCBI Taxonomy" id="67265"/>
    <lineage>
        <taxon>Bacteria</taxon>
        <taxon>Bacillati</taxon>
        <taxon>Actinomycetota</taxon>
        <taxon>Actinomycetes</taxon>
        <taxon>Kitasatosporales</taxon>
        <taxon>Streptomycetaceae</taxon>
        <taxon>Kitasatospora</taxon>
    </lineage>
</organism>
<proteinExistence type="predicted"/>
<feature type="region of interest" description="Disordered" evidence="1">
    <location>
        <begin position="1"/>
        <end position="50"/>
    </location>
</feature>
<dbReference type="Proteomes" id="UP001596067">
    <property type="component" value="Unassembled WGS sequence"/>
</dbReference>